<evidence type="ECO:0000256" key="1">
    <source>
        <dbReference type="SAM" id="Phobius"/>
    </source>
</evidence>
<dbReference type="OrthoDB" id="4425670at2"/>
<reference evidence="2 3" key="1">
    <citation type="submission" date="2018-12" db="EMBL/GenBank/DDBJ databases">
        <title>Corynebacterium sanguinis sp. nov., a clinically-associated and environmental corynebacterium.</title>
        <authorList>
            <person name="Gonzales-Siles L."/>
            <person name="Jaen-Luchoro D."/>
            <person name="Cardew S."/>
            <person name="Inganas E."/>
            <person name="Ohlen M."/>
            <person name="Jensie-Markopolous S."/>
            <person name="Pinyeiro-Iglesias B."/>
            <person name="Molin K."/>
            <person name="Skovbjerg S."/>
            <person name="Svensson-Stadler L."/>
            <person name="Funke G."/>
            <person name="Moore E.R.B."/>
        </authorList>
    </citation>
    <scope>NUCLEOTIDE SEQUENCE [LARGE SCALE GENOMIC DNA]</scope>
    <source>
        <strain evidence="2 3">58734</strain>
    </source>
</reference>
<keyword evidence="1" id="KW-0472">Membrane</keyword>
<dbReference type="RefSeq" id="WP_144773073.1">
    <property type="nucleotide sequence ID" value="NZ_JALXXO010000007.1"/>
</dbReference>
<keyword evidence="1" id="KW-0812">Transmembrane</keyword>
<protein>
    <submittedName>
        <fullName evidence="2">Uncharacterized protein</fullName>
    </submittedName>
</protein>
<evidence type="ECO:0000313" key="2">
    <source>
        <dbReference type="EMBL" id="TVS28818.1"/>
    </source>
</evidence>
<feature type="transmembrane region" description="Helical" evidence="1">
    <location>
        <begin position="31"/>
        <end position="52"/>
    </location>
</feature>
<proteinExistence type="predicted"/>
<dbReference type="EMBL" id="RXIR01000009">
    <property type="protein sequence ID" value="TVS28818.1"/>
    <property type="molecule type" value="Genomic_DNA"/>
</dbReference>
<gene>
    <name evidence="2" type="ORF">EKI59_05675</name>
</gene>
<feature type="transmembrane region" description="Helical" evidence="1">
    <location>
        <begin position="7"/>
        <end position="25"/>
    </location>
</feature>
<sequence>MDRKGGGCALLVGVAFLIGLLMWALAIALVILAGVVALGGIIVGGGIVAHAVSEVKRAREVDEIGETVAQMSVESERDLLATLVDLDELIRTRGVGTSLEGTLYTNPAALRTERRRLETMLTRLSVAPDTPSRLASVVSAETLRVKVNAVLDGDS</sequence>
<accession>A0A6C1TX65</accession>
<name>A0A6C1TX65_9CORY</name>
<evidence type="ECO:0000313" key="3">
    <source>
        <dbReference type="Proteomes" id="UP000336646"/>
    </source>
</evidence>
<dbReference type="AlphaFoldDB" id="A0A6C1TX65"/>
<organism evidence="2 3">
    <name type="scientific">Corynebacterium sanguinis</name>
    <dbReference type="NCBI Taxonomy" id="2594913"/>
    <lineage>
        <taxon>Bacteria</taxon>
        <taxon>Bacillati</taxon>
        <taxon>Actinomycetota</taxon>
        <taxon>Actinomycetes</taxon>
        <taxon>Mycobacteriales</taxon>
        <taxon>Corynebacteriaceae</taxon>
        <taxon>Corynebacterium</taxon>
    </lineage>
</organism>
<comment type="caution">
    <text evidence="2">The sequence shown here is derived from an EMBL/GenBank/DDBJ whole genome shotgun (WGS) entry which is preliminary data.</text>
</comment>
<keyword evidence="1" id="KW-1133">Transmembrane helix</keyword>
<dbReference type="Proteomes" id="UP000336646">
    <property type="component" value="Unassembled WGS sequence"/>
</dbReference>